<evidence type="ECO:0000256" key="8">
    <source>
        <dbReference type="RuleBase" id="RU363037"/>
    </source>
</evidence>
<dbReference type="PANTHER" id="PTHR43311">
    <property type="entry name" value="GLUTAMATE--TRNA LIGASE"/>
    <property type="match status" value="1"/>
</dbReference>
<dbReference type="InterPro" id="IPR022380">
    <property type="entry name" value="Glu-Q_tRNA(Asp)_Synthase"/>
</dbReference>
<protein>
    <recommendedName>
        <fullName evidence="7">Glutamyl-Q tRNA(Asp) synthetase</fullName>
        <shortName evidence="7">Glu-Q-RSs</shortName>
        <ecNumber evidence="7">6.1.1.-</ecNumber>
    </recommendedName>
</protein>
<dbReference type="InterPro" id="IPR020058">
    <property type="entry name" value="Glu/Gln-tRNA-synth_Ib_cat-dom"/>
</dbReference>
<dbReference type="GO" id="GO:0006424">
    <property type="term" value="P:glutamyl-tRNA aminoacylation"/>
    <property type="evidence" value="ECO:0007669"/>
    <property type="project" value="InterPro"/>
</dbReference>
<dbReference type="GO" id="GO:0008270">
    <property type="term" value="F:zinc ion binding"/>
    <property type="evidence" value="ECO:0007669"/>
    <property type="project" value="UniProtKB-UniRule"/>
</dbReference>
<dbReference type="Gene3D" id="3.40.50.620">
    <property type="entry name" value="HUPs"/>
    <property type="match status" value="1"/>
</dbReference>
<feature type="binding site" evidence="7">
    <location>
        <position position="97"/>
    </location>
    <ligand>
        <name>Zn(2+)</name>
        <dbReference type="ChEBI" id="CHEBI:29105"/>
    </ligand>
</feature>
<keyword evidence="8" id="KW-0648">Protein biosynthesis</keyword>
<feature type="domain" description="Glutamyl/glutaminyl-tRNA synthetase class Ib catalytic" evidence="9">
    <location>
        <begin position="2"/>
        <end position="300"/>
    </location>
</feature>
<comment type="function">
    <text evidence="7">Catalyzes the tRNA-independent activation of glutamate in presence of ATP and the subsequent transfer of glutamate onto a tRNA(Asp). Glutamate is transferred on the 2-amino-5-(4,5-dihydroxy-2-cyclopenten-1-yl) moiety of the queuosine in the wobble position of the QUC anticodon.</text>
</comment>
<gene>
    <name evidence="10" type="primary">gltX_2</name>
    <name evidence="7" type="synonym">gluQ</name>
    <name evidence="10" type="ORF">Pla52n_38000</name>
</gene>
<keyword evidence="1 7" id="KW-0436">Ligase</keyword>
<dbReference type="InterPro" id="IPR000924">
    <property type="entry name" value="Glu/Gln-tRNA-synth"/>
</dbReference>
<evidence type="ECO:0000256" key="3">
    <source>
        <dbReference type="ARBA" id="ARBA00022741"/>
    </source>
</evidence>
<keyword evidence="11" id="KW-1185">Reference proteome</keyword>
<dbReference type="GO" id="GO:0006400">
    <property type="term" value="P:tRNA modification"/>
    <property type="evidence" value="ECO:0007669"/>
    <property type="project" value="InterPro"/>
</dbReference>
<keyword evidence="2 7" id="KW-0479">Metal-binding</keyword>
<dbReference type="GO" id="GO:0005829">
    <property type="term" value="C:cytosol"/>
    <property type="evidence" value="ECO:0007669"/>
    <property type="project" value="TreeGrafter"/>
</dbReference>
<comment type="caution">
    <text evidence="10">The sequence shown here is derived from an EMBL/GenBank/DDBJ whole genome shotgun (WGS) entry which is preliminary data.</text>
</comment>
<feature type="binding site" evidence="7">
    <location>
        <position position="123"/>
    </location>
    <ligand>
        <name>Zn(2+)</name>
        <dbReference type="ChEBI" id="CHEBI:29105"/>
    </ligand>
</feature>
<sequence>MITGRLAPSPTGAQHLGNARTFLLAYWSVRRSGGSLRLRIEDVDSPRVKPWAAQQAIDDLQWLGIDWDGEPIVQTERLDLYHTALDQLIANNSVYPCTCSRKDIAEAASAPHESTFRGEGPVYPGTCSHWQSGDTLPPEGSFCWRFRARDATIEFDDLVLGRQSCNPAQTLGDFPVTQKTGSPSYQLAVVVDDADQVVTEIVRGDDLVASTFRQLDLINALGYEVPSYAHVPLVTGPDGRRLAKRHGDTRLSHFRERGVAPERIVGWAANSAGLIDTRGPVTATELISSFGWQQLNRNPVVVDDTEFAPPSTP</sequence>
<dbReference type="GO" id="GO:0004818">
    <property type="term" value="F:glutamate-tRNA ligase activity"/>
    <property type="evidence" value="ECO:0007669"/>
    <property type="project" value="TreeGrafter"/>
</dbReference>
<dbReference type="AlphaFoldDB" id="A0A5C6ATK5"/>
<evidence type="ECO:0000313" key="10">
    <source>
        <dbReference type="EMBL" id="TWU02741.1"/>
    </source>
</evidence>
<organism evidence="10 11">
    <name type="scientific">Stieleria varia</name>
    <dbReference type="NCBI Taxonomy" id="2528005"/>
    <lineage>
        <taxon>Bacteria</taxon>
        <taxon>Pseudomonadati</taxon>
        <taxon>Planctomycetota</taxon>
        <taxon>Planctomycetia</taxon>
        <taxon>Pirellulales</taxon>
        <taxon>Pirellulaceae</taxon>
        <taxon>Stieleria</taxon>
    </lineage>
</organism>
<accession>A0A5C6ATK5</accession>
<evidence type="ECO:0000256" key="2">
    <source>
        <dbReference type="ARBA" id="ARBA00022723"/>
    </source>
</evidence>
<feature type="binding site" evidence="7">
    <location>
        <position position="244"/>
    </location>
    <ligand>
        <name>ATP</name>
        <dbReference type="ChEBI" id="CHEBI:30616"/>
    </ligand>
</feature>
<dbReference type="GO" id="GO:0005524">
    <property type="term" value="F:ATP binding"/>
    <property type="evidence" value="ECO:0007669"/>
    <property type="project" value="UniProtKB-KW"/>
</dbReference>
<feature type="binding site" evidence="7">
    <location>
        <position position="41"/>
    </location>
    <ligand>
        <name>L-glutamate</name>
        <dbReference type="ChEBI" id="CHEBI:29985"/>
    </ligand>
</feature>
<feature type="short sequence motif" description="'KMSKS' region" evidence="7">
    <location>
        <begin position="241"/>
        <end position="245"/>
    </location>
</feature>
<dbReference type="NCBIfam" id="NF004315">
    <property type="entry name" value="PRK05710.1-4"/>
    <property type="match status" value="1"/>
</dbReference>
<dbReference type="OrthoDB" id="9807503at2"/>
<keyword evidence="5 7" id="KW-0067">ATP-binding</keyword>
<evidence type="ECO:0000313" key="11">
    <source>
        <dbReference type="Proteomes" id="UP000320176"/>
    </source>
</evidence>
<reference evidence="10 11" key="1">
    <citation type="submission" date="2019-02" db="EMBL/GenBank/DDBJ databases">
        <title>Deep-cultivation of Planctomycetes and their phenomic and genomic characterization uncovers novel biology.</title>
        <authorList>
            <person name="Wiegand S."/>
            <person name="Jogler M."/>
            <person name="Boedeker C."/>
            <person name="Pinto D."/>
            <person name="Vollmers J."/>
            <person name="Rivas-Marin E."/>
            <person name="Kohn T."/>
            <person name="Peeters S.H."/>
            <person name="Heuer A."/>
            <person name="Rast P."/>
            <person name="Oberbeckmann S."/>
            <person name="Bunk B."/>
            <person name="Jeske O."/>
            <person name="Meyerdierks A."/>
            <person name="Storesund J.E."/>
            <person name="Kallscheuer N."/>
            <person name="Luecker S."/>
            <person name="Lage O.M."/>
            <person name="Pohl T."/>
            <person name="Merkel B.J."/>
            <person name="Hornburger P."/>
            <person name="Mueller R.-W."/>
            <person name="Bruemmer F."/>
            <person name="Labrenz M."/>
            <person name="Spormann A.M."/>
            <person name="Op Den Camp H."/>
            <person name="Overmann J."/>
            <person name="Amann R."/>
            <person name="Jetten M.S.M."/>
            <person name="Mascher T."/>
            <person name="Medema M.H."/>
            <person name="Devos D.P."/>
            <person name="Kaster A.-K."/>
            <person name="Ovreas L."/>
            <person name="Rohde M."/>
            <person name="Galperin M.Y."/>
            <person name="Jogler C."/>
        </authorList>
    </citation>
    <scope>NUCLEOTIDE SEQUENCE [LARGE SCALE GENOMIC DNA]</scope>
    <source>
        <strain evidence="10 11">Pla52n</strain>
    </source>
</reference>
<proteinExistence type="inferred from homology"/>
<feature type="binding site" evidence="7">
    <location>
        <position position="185"/>
    </location>
    <ligand>
        <name>L-glutamate</name>
        <dbReference type="ChEBI" id="CHEBI:29985"/>
    </ligand>
</feature>
<dbReference type="InterPro" id="IPR014729">
    <property type="entry name" value="Rossmann-like_a/b/a_fold"/>
</dbReference>
<dbReference type="Pfam" id="PF00749">
    <property type="entry name" value="tRNA-synt_1c"/>
    <property type="match status" value="1"/>
</dbReference>
<feature type="binding site" evidence="7">
    <location>
        <position position="203"/>
    </location>
    <ligand>
        <name>L-glutamate</name>
        <dbReference type="ChEBI" id="CHEBI:29985"/>
    </ligand>
</feature>
<feature type="binding site" evidence="7">
    <location>
        <position position="99"/>
    </location>
    <ligand>
        <name>Zn(2+)</name>
        <dbReference type="ChEBI" id="CHEBI:29105"/>
    </ligand>
</feature>
<dbReference type="Proteomes" id="UP000320176">
    <property type="component" value="Unassembled WGS sequence"/>
</dbReference>
<name>A0A5C6ATK5_9BACT</name>
<feature type="short sequence motif" description="'HIGH' region" evidence="7">
    <location>
        <begin position="8"/>
        <end position="18"/>
    </location>
</feature>
<feature type="binding site" evidence="7">
    <location>
        <begin position="5"/>
        <end position="9"/>
    </location>
    <ligand>
        <name>L-glutamate</name>
        <dbReference type="ChEBI" id="CHEBI:29985"/>
    </ligand>
</feature>
<dbReference type="NCBIfam" id="NF004314">
    <property type="entry name" value="PRK05710.1-3"/>
    <property type="match status" value="1"/>
</dbReference>
<comment type="cofactor">
    <cofactor evidence="7">
        <name>Zn(2+)</name>
        <dbReference type="ChEBI" id="CHEBI:29105"/>
    </cofactor>
    <text evidence="7">Binds 1 zinc ion per subunit.</text>
</comment>
<keyword evidence="6 7" id="KW-0030">Aminoacyl-tRNA synthetase</keyword>
<dbReference type="HAMAP" id="MF_01428">
    <property type="entry name" value="Glu_Q_tRNA_synth"/>
    <property type="match status" value="1"/>
</dbReference>
<keyword evidence="4 7" id="KW-0862">Zinc</keyword>
<evidence type="ECO:0000256" key="1">
    <source>
        <dbReference type="ARBA" id="ARBA00022598"/>
    </source>
</evidence>
<evidence type="ECO:0000256" key="4">
    <source>
        <dbReference type="ARBA" id="ARBA00022833"/>
    </source>
</evidence>
<evidence type="ECO:0000256" key="5">
    <source>
        <dbReference type="ARBA" id="ARBA00022840"/>
    </source>
</evidence>
<dbReference type="PRINTS" id="PR00987">
    <property type="entry name" value="TRNASYNTHGLU"/>
</dbReference>
<evidence type="ECO:0000256" key="7">
    <source>
        <dbReference type="HAMAP-Rule" id="MF_01428"/>
    </source>
</evidence>
<evidence type="ECO:0000256" key="6">
    <source>
        <dbReference type="ARBA" id="ARBA00023146"/>
    </source>
</evidence>
<dbReference type="EC" id="6.1.1.-" evidence="7"/>
<dbReference type="EMBL" id="SJPN01000004">
    <property type="protein sequence ID" value="TWU02741.1"/>
    <property type="molecule type" value="Genomic_DNA"/>
</dbReference>
<keyword evidence="3 7" id="KW-0547">Nucleotide-binding</keyword>
<dbReference type="InterPro" id="IPR049940">
    <property type="entry name" value="GluQ/Sye"/>
</dbReference>
<dbReference type="SUPFAM" id="SSF52374">
    <property type="entry name" value="Nucleotidylyl transferase"/>
    <property type="match status" value="1"/>
</dbReference>
<comment type="similarity">
    <text evidence="7">Belongs to the class-I aminoacyl-tRNA synthetase family. GluQ subfamily.</text>
</comment>
<evidence type="ECO:0000259" key="9">
    <source>
        <dbReference type="Pfam" id="PF00749"/>
    </source>
</evidence>
<dbReference type="PANTHER" id="PTHR43311:SF1">
    <property type="entry name" value="GLUTAMYL-Q TRNA(ASP) SYNTHETASE"/>
    <property type="match status" value="1"/>
</dbReference>
<feature type="binding site" evidence="7">
    <location>
        <position position="127"/>
    </location>
    <ligand>
        <name>Zn(2+)</name>
        <dbReference type="ChEBI" id="CHEBI:29105"/>
    </ligand>
</feature>
<dbReference type="RefSeq" id="WP_146521014.1">
    <property type="nucleotide sequence ID" value="NZ_CP151726.1"/>
</dbReference>